<accession>A0A448XD98</accession>
<dbReference type="EMBL" id="CAAALY010246725">
    <property type="protein sequence ID" value="VEL33962.1"/>
    <property type="molecule type" value="Genomic_DNA"/>
</dbReference>
<evidence type="ECO:0000313" key="4">
    <source>
        <dbReference type="Proteomes" id="UP000784294"/>
    </source>
</evidence>
<feature type="compositionally biased region" description="Basic residues" evidence="2">
    <location>
        <begin position="299"/>
        <end position="312"/>
    </location>
</feature>
<feature type="coiled-coil region" evidence="1">
    <location>
        <begin position="25"/>
        <end position="59"/>
    </location>
</feature>
<dbReference type="Proteomes" id="UP000784294">
    <property type="component" value="Unassembled WGS sequence"/>
</dbReference>
<comment type="caution">
    <text evidence="3">The sequence shown here is derived from an EMBL/GenBank/DDBJ whole genome shotgun (WGS) entry which is preliminary data.</text>
</comment>
<organism evidence="3 4">
    <name type="scientific">Protopolystoma xenopodis</name>
    <dbReference type="NCBI Taxonomy" id="117903"/>
    <lineage>
        <taxon>Eukaryota</taxon>
        <taxon>Metazoa</taxon>
        <taxon>Spiralia</taxon>
        <taxon>Lophotrochozoa</taxon>
        <taxon>Platyhelminthes</taxon>
        <taxon>Monogenea</taxon>
        <taxon>Polyopisthocotylea</taxon>
        <taxon>Polystomatidea</taxon>
        <taxon>Polystomatidae</taxon>
        <taxon>Protopolystoma</taxon>
    </lineage>
</organism>
<gene>
    <name evidence="3" type="ORF">PXEA_LOCUS27402</name>
</gene>
<evidence type="ECO:0000313" key="3">
    <source>
        <dbReference type="EMBL" id="VEL33962.1"/>
    </source>
</evidence>
<feature type="compositionally biased region" description="Basic and acidic residues" evidence="2">
    <location>
        <begin position="313"/>
        <end position="325"/>
    </location>
</feature>
<proteinExistence type="predicted"/>
<protein>
    <submittedName>
        <fullName evidence="3">Uncharacterized protein</fullName>
    </submittedName>
</protein>
<evidence type="ECO:0000256" key="2">
    <source>
        <dbReference type="SAM" id="MobiDB-lite"/>
    </source>
</evidence>
<feature type="region of interest" description="Disordered" evidence="2">
    <location>
        <begin position="272"/>
        <end position="331"/>
    </location>
</feature>
<keyword evidence="1" id="KW-0175">Coiled coil</keyword>
<name>A0A448XD98_9PLAT</name>
<sequence>MSTQSKATEEYRHLMSENIAIQSEVDVKNQALQAARDELANQRSELERLRQEHEKIMSYKQEKQPVSTTSAAVQAENSFIDIEISSNSTSLPATVTIAAGQLNSAKEEVGRLRQSVLSEAITSNGHLKSGSAVSPPLPLEKPIEELITVPIHCGLLNKTEDKIVKTLAVHTTAGLVDSEILKNERLDAGVASPFKNRKKESNAMVKAKGNGKDELSKNDKYDVYEQQNINSYPKDLEKMKNAVVIQRDQQLDINNPGGISGLDPANLRNLRLKPDTSDDDRLEPIKDIEVSRTTDVQGFHKRQNSSRRRRQNPCKERPEDSDKKQSSFSKS</sequence>
<feature type="compositionally biased region" description="Basic and acidic residues" evidence="2">
    <location>
        <begin position="282"/>
        <end position="292"/>
    </location>
</feature>
<evidence type="ECO:0000256" key="1">
    <source>
        <dbReference type="SAM" id="Coils"/>
    </source>
</evidence>
<reference evidence="3" key="1">
    <citation type="submission" date="2018-11" db="EMBL/GenBank/DDBJ databases">
        <authorList>
            <consortium name="Pathogen Informatics"/>
        </authorList>
    </citation>
    <scope>NUCLEOTIDE SEQUENCE</scope>
</reference>
<dbReference type="AlphaFoldDB" id="A0A448XD98"/>
<keyword evidence="4" id="KW-1185">Reference proteome</keyword>